<gene>
    <name evidence="4" type="ORF">R0137_13675</name>
</gene>
<comment type="similarity">
    <text evidence="1 3">Belongs to the short-chain dehydrogenases/reductases (SDR) family.</text>
</comment>
<dbReference type="PRINTS" id="PR00080">
    <property type="entry name" value="SDRFAMILY"/>
</dbReference>
<name>A0ABZ0IB07_9GAMM</name>
<evidence type="ECO:0000313" key="4">
    <source>
        <dbReference type="EMBL" id="WOJ96288.1"/>
    </source>
</evidence>
<evidence type="ECO:0000256" key="2">
    <source>
        <dbReference type="ARBA" id="ARBA00023002"/>
    </source>
</evidence>
<dbReference type="EMBL" id="CP136865">
    <property type="protein sequence ID" value="WOJ96288.1"/>
    <property type="molecule type" value="Genomic_DNA"/>
</dbReference>
<keyword evidence="2" id="KW-0560">Oxidoreductase</keyword>
<dbReference type="InterPro" id="IPR020904">
    <property type="entry name" value="Sc_DH/Rdtase_CS"/>
</dbReference>
<dbReference type="PRINTS" id="PR00081">
    <property type="entry name" value="GDHRDH"/>
</dbReference>
<evidence type="ECO:0000256" key="1">
    <source>
        <dbReference type="ARBA" id="ARBA00006484"/>
    </source>
</evidence>
<evidence type="ECO:0000313" key="5">
    <source>
        <dbReference type="Proteomes" id="UP001626549"/>
    </source>
</evidence>
<dbReference type="SUPFAM" id="SSF51735">
    <property type="entry name" value="NAD(P)-binding Rossmann-fold domains"/>
    <property type="match status" value="1"/>
</dbReference>
<dbReference type="RefSeq" id="WP_407326969.1">
    <property type="nucleotide sequence ID" value="NZ_CP136865.1"/>
</dbReference>
<dbReference type="NCBIfam" id="NF004825">
    <property type="entry name" value="PRK06181.1"/>
    <property type="match status" value="1"/>
</dbReference>
<evidence type="ECO:0000256" key="3">
    <source>
        <dbReference type="RuleBase" id="RU000363"/>
    </source>
</evidence>
<dbReference type="PROSITE" id="PS00061">
    <property type="entry name" value="ADH_SHORT"/>
    <property type="match status" value="1"/>
</dbReference>
<proteinExistence type="inferred from homology"/>
<keyword evidence="5" id="KW-1185">Reference proteome</keyword>
<dbReference type="Pfam" id="PF00106">
    <property type="entry name" value="adh_short"/>
    <property type="match status" value="1"/>
</dbReference>
<organism evidence="4 5">
    <name type="scientific">Congregibacter brevis</name>
    <dbReference type="NCBI Taxonomy" id="3081201"/>
    <lineage>
        <taxon>Bacteria</taxon>
        <taxon>Pseudomonadati</taxon>
        <taxon>Pseudomonadota</taxon>
        <taxon>Gammaproteobacteria</taxon>
        <taxon>Cellvibrionales</taxon>
        <taxon>Halieaceae</taxon>
        <taxon>Congregibacter</taxon>
    </lineage>
</organism>
<dbReference type="InterPro" id="IPR036291">
    <property type="entry name" value="NAD(P)-bd_dom_sf"/>
</dbReference>
<dbReference type="PANTHER" id="PTHR44196:SF1">
    <property type="entry name" value="DEHYDROGENASE_REDUCTASE SDR FAMILY MEMBER 7B"/>
    <property type="match status" value="1"/>
</dbReference>
<protein>
    <submittedName>
        <fullName evidence="4">SDR family oxidoreductase</fullName>
    </submittedName>
</protein>
<reference evidence="4 5" key="1">
    <citation type="submission" date="2023-10" db="EMBL/GenBank/DDBJ databases">
        <title>Two novel species belonging to the OM43/NOR5 clade.</title>
        <authorList>
            <person name="Park M."/>
        </authorList>
    </citation>
    <scope>NUCLEOTIDE SEQUENCE [LARGE SCALE GENOMIC DNA]</scope>
    <source>
        <strain evidence="4 5">IMCC45268</strain>
    </source>
</reference>
<dbReference type="PANTHER" id="PTHR44196">
    <property type="entry name" value="DEHYDROGENASE/REDUCTASE SDR FAMILY MEMBER 7B"/>
    <property type="match status" value="1"/>
</dbReference>
<sequence length="275" mass="28824">MYPGIQFSDKVVWITGASSGIGEALAVRMATRGSHLVLSARNEAELQRVATLCRNGGAGDVVVLPLDVSNYSSMEPAAQQVLAHFGKIDLLINNAGVSQRSFCVDTDFDVYRQMMDVNVLGQIALTQAVLPAMVARGEGHISVTASVAGKVGAPLRTGYCAAKHAVMGFFDALRTEIAADGLQVTTITPGFIQTNVSKNALRGDGKPTGTTDDNIAGGMSVDDCADVIIAGFESGEPEIAVGSGPEMGLLQLKRDNPVAAFQALEQMATQIRQTP</sequence>
<dbReference type="Gene3D" id="3.40.50.720">
    <property type="entry name" value="NAD(P)-binding Rossmann-like Domain"/>
    <property type="match status" value="1"/>
</dbReference>
<dbReference type="InterPro" id="IPR002347">
    <property type="entry name" value="SDR_fam"/>
</dbReference>
<dbReference type="CDD" id="cd05332">
    <property type="entry name" value="11beta-HSD1_like_SDR_c"/>
    <property type="match status" value="1"/>
</dbReference>
<accession>A0ABZ0IB07</accession>
<dbReference type="Proteomes" id="UP001626549">
    <property type="component" value="Chromosome"/>
</dbReference>